<dbReference type="OrthoDB" id="2228at2759"/>
<dbReference type="Proteomes" id="UP000187203">
    <property type="component" value="Unassembled WGS sequence"/>
</dbReference>
<dbReference type="AlphaFoldDB" id="A0A1R3HE71"/>
<dbReference type="InterPro" id="IPR043127">
    <property type="entry name" value="Sec-1-like_dom3a"/>
</dbReference>
<dbReference type="InterPro" id="IPR043154">
    <property type="entry name" value="Sec-1-like_dom1"/>
</dbReference>
<sequence length="479" mass="54730">MSYAFKMTDITLEGVSLVEDIHRKRQPFPFIDAIYFIQPSRDNIAILLSDMSGETPLYRRAYVFFSSPVPVGLVNYIQKDFPRIKMKEMDLEYFAIESQSFITGNERVLEDLFGVEESTCQGDSNLSMMASRIATVFASLREFPSVRYRAAKSIDATTPTTLSDLIPTKLAARVWNYLMRYKDTMPKISPVIHEWFYDAMCHDLRNMEGSKYVQEVLGKDGDSLEKKEVILDEHDRIWLELRHAHIAEVNDRLHEKMTTFITQHKATQHIGMKDVMKFLKMNENATHENKLRLLMITAAIYPEEFDGEKGLNLMKLAKLTAEDMNAVNNMKSFSGIFSLNFDFRKELIEKLAKGELSKKEYPCLNEPSTSFCGSSPISGLHQASARSMRTRPPTWAHHRNSTSDSVPKHGSNDFQKMGQRIFVFIVGGATRSELRVCHKLTNKLKREVVLGSSSLDDPSHFVSKMKQLMVHDGVSPDNL</sequence>
<dbReference type="Gene3D" id="3.90.830.10">
    <property type="entry name" value="Syntaxin Binding Protein 1, Chain A, domain 2"/>
    <property type="match status" value="1"/>
</dbReference>
<evidence type="ECO:0000313" key="3">
    <source>
        <dbReference type="EMBL" id="OMO68639.1"/>
    </source>
</evidence>
<reference evidence="4" key="1">
    <citation type="submission" date="2013-09" db="EMBL/GenBank/DDBJ databases">
        <title>Corchorus olitorius genome sequencing.</title>
        <authorList>
            <person name="Alam M."/>
            <person name="Haque M.S."/>
            <person name="Islam M.S."/>
            <person name="Emdad E.M."/>
            <person name="Islam M.M."/>
            <person name="Ahmed B."/>
            <person name="Halim A."/>
            <person name="Hossen Q.M.M."/>
            <person name="Hossain M.Z."/>
            <person name="Ahmed R."/>
            <person name="Khan M.M."/>
            <person name="Islam R."/>
            <person name="Rashid M.M."/>
            <person name="Khan S.A."/>
            <person name="Rahman M.S."/>
            <person name="Alam M."/>
            <person name="Yahiya A.S."/>
            <person name="Khan M.S."/>
            <person name="Azam M.S."/>
            <person name="Haque T."/>
            <person name="Lashkar M.Z.H."/>
            <person name="Akhand A.I."/>
            <person name="Morshed G."/>
            <person name="Roy S."/>
            <person name="Uddin K.S."/>
            <person name="Rabeya T."/>
            <person name="Hossain A.S."/>
            <person name="Chowdhury A."/>
            <person name="Snigdha A.R."/>
            <person name="Mortoza M.S."/>
            <person name="Matin S.A."/>
            <person name="Hoque S.M.E."/>
            <person name="Islam M.K."/>
            <person name="Roy D.K."/>
            <person name="Haider R."/>
            <person name="Moosa M.M."/>
            <person name="Elias S.M."/>
            <person name="Hasan A.M."/>
            <person name="Jahan S."/>
            <person name="Shafiuddin M."/>
            <person name="Mahmood N."/>
            <person name="Shommy N.S."/>
        </authorList>
    </citation>
    <scope>NUCLEOTIDE SEQUENCE [LARGE SCALE GENOMIC DNA]</scope>
    <source>
        <strain evidence="4">cv. O-4</strain>
    </source>
</reference>
<dbReference type="Gene3D" id="3.40.50.2060">
    <property type="match status" value="1"/>
</dbReference>
<gene>
    <name evidence="3" type="ORF">COLO4_29505</name>
</gene>
<comment type="caution">
    <text evidence="3">The sequence shown here is derived from an EMBL/GenBank/DDBJ whole genome shotgun (WGS) entry which is preliminary data.</text>
</comment>
<dbReference type="PIRSF" id="PIRSF005715">
    <property type="entry name" value="VPS45_Sec1"/>
    <property type="match status" value="1"/>
</dbReference>
<dbReference type="Pfam" id="PF00995">
    <property type="entry name" value="Sec1"/>
    <property type="match status" value="1"/>
</dbReference>
<dbReference type="PANTHER" id="PTHR11679">
    <property type="entry name" value="VESICLE PROTEIN SORTING-ASSOCIATED"/>
    <property type="match status" value="1"/>
</dbReference>
<dbReference type="InterPro" id="IPR036045">
    <property type="entry name" value="Sec1-like_sf"/>
</dbReference>
<evidence type="ECO:0000256" key="2">
    <source>
        <dbReference type="SAM" id="MobiDB-lite"/>
    </source>
</evidence>
<protein>
    <submittedName>
        <fullName evidence="3">Sec1-like protein</fullName>
    </submittedName>
</protein>
<comment type="similarity">
    <text evidence="1">Belongs to the STXBP/unc-18/SEC1 family.</text>
</comment>
<dbReference type="InterPro" id="IPR027482">
    <property type="entry name" value="Sec1-like_dom2"/>
</dbReference>
<dbReference type="STRING" id="93759.A0A1R3HE71"/>
<keyword evidence="4" id="KW-1185">Reference proteome</keyword>
<dbReference type="SUPFAM" id="SSF56815">
    <property type="entry name" value="Sec1/munc18-like (SM) proteins"/>
    <property type="match status" value="1"/>
</dbReference>
<dbReference type="InterPro" id="IPR001619">
    <property type="entry name" value="Sec1-like"/>
</dbReference>
<name>A0A1R3HE71_9ROSI</name>
<accession>A0A1R3HE71</accession>
<dbReference type="EMBL" id="AWUE01020369">
    <property type="protein sequence ID" value="OMO68639.1"/>
    <property type="molecule type" value="Genomic_DNA"/>
</dbReference>
<dbReference type="Gene3D" id="3.40.50.1910">
    <property type="match status" value="2"/>
</dbReference>
<organism evidence="3 4">
    <name type="scientific">Corchorus olitorius</name>
    <dbReference type="NCBI Taxonomy" id="93759"/>
    <lineage>
        <taxon>Eukaryota</taxon>
        <taxon>Viridiplantae</taxon>
        <taxon>Streptophyta</taxon>
        <taxon>Embryophyta</taxon>
        <taxon>Tracheophyta</taxon>
        <taxon>Spermatophyta</taxon>
        <taxon>Magnoliopsida</taxon>
        <taxon>eudicotyledons</taxon>
        <taxon>Gunneridae</taxon>
        <taxon>Pentapetalae</taxon>
        <taxon>rosids</taxon>
        <taxon>malvids</taxon>
        <taxon>Malvales</taxon>
        <taxon>Malvaceae</taxon>
        <taxon>Grewioideae</taxon>
        <taxon>Apeibeae</taxon>
        <taxon>Corchorus</taxon>
    </lineage>
</organism>
<feature type="region of interest" description="Disordered" evidence="2">
    <location>
        <begin position="391"/>
        <end position="411"/>
    </location>
</feature>
<evidence type="ECO:0000313" key="4">
    <source>
        <dbReference type="Proteomes" id="UP000187203"/>
    </source>
</evidence>
<dbReference type="GO" id="GO:0016192">
    <property type="term" value="P:vesicle-mediated transport"/>
    <property type="evidence" value="ECO:0007669"/>
    <property type="project" value="InterPro"/>
</dbReference>
<evidence type="ECO:0000256" key="1">
    <source>
        <dbReference type="ARBA" id="ARBA00009884"/>
    </source>
</evidence>
<proteinExistence type="inferred from homology"/>